<dbReference type="InterPro" id="IPR013813">
    <property type="entry name" value="Endoribo_LPSP/chorism_mut-like"/>
</dbReference>
<evidence type="ECO:0000313" key="2">
    <source>
        <dbReference type="Proteomes" id="UP000312784"/>
    </source>
</evidence>
<dbReference type="SUPFAM" id="SSF55298">
    <property type="entry name" value="YjgF-like"/>
    <property type="match status" value="1"/>
</dbReference>
<dbReference type="PANTHER" id="PTHR43760">
    <property type="entry name" value="ENDORIBONUCLEASE-RELATED"/>
    <property type="match status" value="1"/>
</dbReference>
<sequence>MNPYTLLIIIRVHEGRGLWQYHTRNQEMEHHMSHYKDKLAACGIDWPNLARPDLPFSPTTKVDNFLYVSGQIPEKGSDIAYVGQVGRDIDIETALESAKLCAANVIFWANAALDGDLDRVVRLAKLTVFVNAVPGFTAYSQIGNGASQVMNAVFGERGEHARSAIGVAGLPANVPVEVEAVFHIR</sequence>
<dbReference type="Pfam" id="PF01042">
    <property type="entry name" value="Ribonuc_L-PSP"/>
    <property type="match status" value="1"/>
</dbReference>
<evidence type="ECO:0000313" key="1">
    <source>
        <dbReference type="EMBL" id="TNV12548.1"/>
    </source>
</evidence>
<protein>
    <submittedName>
        <fullName evidence="1">RidA family protein</fullName>
    </submittedName>
</protein>
<keyword evidence="2" id="KW-1185">Reference proteome</keyword>
<dbReference type="CDD" id="cd02199">
    <property type="entry name" value="YjgF_YER057c_UK114_like_1"/>
    <property type="match status" value="1"/>
</dbReference>
<dbReference type="InterPro" id="IPR006175">
    <property type="entry name" value="YjgF/YER057c/UK114"/>
</dbReference>
<dbReference type="Proteomes" id="UP000312784">
    <property type="component" value="Unassembled WGS sequence"/>
</dbReference>
<dbReference type="EMBL" id="VEWL01000011">
    <property type="protein sequence ID" value="TNV12548.1"/>
    <property type="molecule type" value="Genomic_DNA"/>
</dbReference>
<proteinExistence type="predicted"/>
<reference evidence="1 2" key="1">
    <citation type="submission" date="2019-06" db="EMBL/GenBank/DDBJ databases">
        <title>Ochrobactrum cricket sp.nov., isolated from the insect Teleogryllus occipitalis living in deserted cropland.</title>
        <authorList>
            <person name="Hu M."/>
        </authorList>
    </citation>
    <scope>NUCLEOTIDE SEQUENCE [LARGE SCALE GENOMIC DNA]</scope>
    <source>
        <strain evidence="1 2">LCB8</strain>
    </source>
</reference>
<accession>A0ABY2Y3L0</accession>
<organism evidence="1 2">
    <name type="scientific">Ochrobactrum teleogrylli</name>
    <dbReference type="NCBI Taxonomy" id="2479765"/>
    <lineage>
        <taxon>Bacteria</taxon>
        <taxon>Pseudomonadati</taxon>
        <taxon>Pseudomonadota</taxon>
        <taxon>Alphaproteobacteria</taxon>
        <taxon>Hyphomicrobiales</taxon>
        <taxon>Brucellaceae</taxon>
        <taxon>Brucella/Ochrobactrum group</taxon>
        <taxon>Ochrobactrum</taxon>
    </lineage>
</organism>
<gene>
    <name evidence="1" type="ORF">FIC94_16540</name>
</gene>
<dbReference type="PANTHER" id="PTHR43760:SF1">
    <property type="entry name" value="ENDORIBONUCLEASE L-PSP_CHORISMATE MUTASE-LIKE DOMAIN-CONTAINING PROTEIN"/>
    <property type="match status" value="1"/>
</dbReference>
<name>A0ABY2Y3L0_9HYPH</name>
<comment type="caution">
    <text evidence="1">The sequence shown here is derived from an EMBL/GenBank/DDBJ whole genome shotgun (WGS) entry which is preliminary data.</text>
</comment>
<dbReference type="InterPro" id="IPR035959">
    <property type="entry name" value="RutC-like_sf"/>
</dbReference>
<dbReference type="Gene3D" id="3.30.1330.40">
    <property type="entry name" value="RutC-like"/>
    <property type="match status" value="1"/>
</dbReference>